<evidence type="ECO:0000256" key="2">
    <source>
        <dbReference type="SAM" id="MobiDB-lite"/>
    </source>
</evidence>
<proteinExistence type="predicted"/>
<dbReference type="PANTHER" id="PTHR43861">
    <property type="entry name" value="TRANS-ACONITATE 2-METHYLTRANSFERASE-RELATED"/>
    <property type="match status" value="1"/>
</dbReference>
<reference evidence="5" key="1">
    <citation type="journal article" date="2019" name="Int. J. Syst. Evol. Microbiol.">
        <title>The Global Catalogue of Microorganisms (GCM) 10K type strain sequencing project: providing services to taxonomists for standard genome sequencing and annotation.</title>
        <authorList>
            <consortium name="The Broad Institute Genomics Platform"/>
            <consortium name="The Broad Institute Genome Sequencing Center for Infectious Disease"/>
            <person name="Wu L."/>
            <person name="Ma J."/>
        </authorList>
    </citation>
    <scope>NUCLEOTIDE SEQUENCE [LARGE SCALE GENOMIC DNA]</scope>
    <source>
        <strain evidence="5">CGMCC 1.16855</strain>
    </source>
</reference>
<evidence type="ECO:0000313" key="5">
    <source>
        <dbReference type="Proteomes" id="UP001595420"/>
    </source>
</evidence>
<keyword evidence="4" id="KW-0489">Methyltransferase</keyword>
<name>A0ABV7BUA5_9PROT</name>
<dbReference type="Pfam" id="PF13649">
    <property type="entry name" value="Methyltransf_25"/>
    <property type="match status" value="1"/>
</dbReference>
<feature type="region of interest" description="Disordered" evidence="2">
    <location>
        <begin position="1"/>
        <end position="21"/>
    </location>
</feature>
<evidence type="ECO:0000256" key="1">
    <source>
        <dbReference type="ARBA" id="ARBA00022679"/>
    </source>
</evidence>
<feature type="compositionally biased region" description="Pro residues" evidence="2">
    <location>
        <begin position="1"/>
        <end position="12"/>
    </location>
</feature>
<dbReference type="GO" id="GO:0008168">
    <property type="term" value="F:methyltransferase activity"/>
    <property type="evidence" value="ECO:0007669"/>
    <property type="project" value="UniProtKB-KW"/>
</dbReference>
<dbReference type="EMBL" id="JBHRSB010000002">
    <property type="protein sequence ID" value="MFC3000133.1"/>
    <property type="molecule type" value="Genomic_DNA"/>
</dbReference>
<feature type="domain" description="Methyltransferase" evidence="3">
    <location>
        <begin position="170"/>
        <end position="263"/>
    </location>
</feature>
<accession>A0ABV7BUA5</accession>
<evidence type="ECO:0000313" key="4">
    <source>
        <dbReference type="EMBL" id="MFC3000133.1"/>
    </source>
</evidence>
<keyword evidence="5" id="KW-1185">Reference proteome</keyword>
<gene>
    <name evidence="4" type="ORF">ACFOD3_09515</name>
</gene>
<sequence>MSLTRPPQPPQARPAAPQATPEDVRAAYRMLLGREPENEAVVLRHLASKPTRAELRARFVKSDEFRRFLKQVEGPRTVSTAMPLAPDPVPVEVHAEGPRLAAMLQRVGSYWARVGQEAPHWSVLTNDRFRPENIAENRKAFYATGAGDLDLVRRLLARHGIDPASLPRCLEYGCGVGRATLALASLFQTVVGCDISQPHLDLAQREAEQRGLTNIRWHASTMQGPMPSGQWDLWYSRIVLQHNPPPVIAHLLRLAFAGLAPGGVAIFQVPTHRNGYAFAIDTYMAATGAADMEMHMLPQREVFALAAAAGLEVLEVREDAHVVTSDPTLWLSNMFVLRRPGLATAPMAG</sequence>
<dbReference type="Proteomes" id="UP001595420">
    <property type="component" value="Unassembled WGS sequence"/>
</dbReference>
<evidence type="ECO:0000259" key="3">
    <source>
        <dbReference type="Pfam" id="PF13649"/>
    </source>
</evidence>
<dbReference type="InterPro" id="IPR041698">
    <property type="entry name" value="Methyltransf_25"/>
</dbReference>
<dbReference type="RefSeq" id="WP_216836184.1">
    <property type="nucleotide sequence ID" value="NZ_JAFNJS010000002.1"/>
</dbReference>
<dbReference type="CDD" id="cd02440">
    <property type="entry name" value="AdoMet_MTases"/>
    <property type="match status" value="1"/>
</dbReference>
<protein>
    <submittedName>
        <fullName evidence="4">Class I SAM-dependent methyltransferase</fullName>
    </submittedName>
</protein>
<dbReference type="GO" id="GO:0032259">
    <property type="term" value="P:methylation"/>
    <property type="evidence" value="ECO:0007669"/>
    <property type="project" value="UniProtKB-KW"/>
</dbReference>
<keyword evidence="1" id="KW-0808">Transferase</keyword>
<organism evidence="4 5">
    <name type="scientific">Falsiroseomonas tokyonensis</name>
    <dbReference type="NCBI Taxonomy" id="430521"/>
    <lineage>
        <taxon>Bacteria</taxon>
        <taxon>Pseudomonadati</taxon>
        <taxon>Pseudomonadota</taxon>
        <taxon>Alphaproteobacteria</taxon>
        <taxon>Acetobacterales</taxon>
        <taxon>Roseomonadaceae</taxon>
        <taxon>Falsiroseomonas</taxon>
    </lineage>
</organism>
<comment type="caution">
    <text evidence="4">The sequence shown here is derived from an EMBL/GenBank/DDBJ whole genome shotgun (WGS) entry which is preliminary data.</text>
</comment>